<dbReference type="SUPFAM" id="SSF69322">
    <property type="entry name" value="Tricorn protease domain 2"/>
    <property type="match status" value="1"/>
</dbReference>
<evidence type="ECO:0000256" key="3">
    <source>
        <dbReference type="ARBA" id="ARBA00022777"/>
    </source>
</evidence>
<dbReference type="GO" id="GO:0005524">
    <property type="term" value="F:ATP binding"/>
    <property type="evidence" value="ECO:0007669"/>
    <property type="project" value="UniProtKB-UniRule"/>
</dbReference>
<dbReference type="Gene3D" id="1.10.510.10">
    <property type="entry name" value="Transferase(Phosphotransferase) domain 1"/>
    <property type="match status" value="1"/>
</dbReference>
<dbReference type="SMART" id="SM00320">
    <property type="entry name" value="WD40"/>
    <property type="match status" value="3"/>
</dbReference>
<dbReference type="Gene3D" id="2.130.10.10">
    <property type="entry name" value="YVTN repeat-like/Quinoprotein amine dehydrogenase"/>
    <property type="match status" value="1"/>
</dbReference>
<keyword evidence="1" id="KW-0808">Transferase</keyword>
<reference evidence="8 9" key="1">
    <citation type="submission" date="2020-08" db="EMBL/GenBank/DDBJ databases">
        <title>Sequencing the genomes of 1000 actinobacteria strains.</title>
        <authorList>
            <person name="Klenk H.-P."/>
        </authorList>
    </citation>
    <scope>NUCLEOTIDE SEQUENCE [LARGE SCALE GENOMIC DNA]</scope>
    <source>
        <strain evidence="8 9">DSM 44598</strain>
    </source>
</reference>
<dbReference type="Gene3D" id="3.30.200.20">
    <property type="entry name" value="Phosphorylase Kinase, domain 1"/>
    <property type="match status" value="1"/>
</dbReference>
<gene>
    <name evidence="8" type="ORF">HNR07_004713</name>
</gene>
<dbReference type="InterPro" id="IPR008271">
    <property type="entry name" value="Ser/Thr_kinase_AS"/>
</dbReference>
<accession>A0A840WPB4</accession>
<dbReference type="PANTHER" id="PTHR43289:SF34">
    <property type="entry name" value="SERINE_THREONINE-PROTEIN KINASE YBDM-RELATED"/>
    <property type="match status" value="1"/>
</dbReference>
<keyword evidence="9" id="KW-1185">Reference proteome</keyword>
<feature type="repeat" description="WD" evidence="5">
    <location>
        <begin position="505"/>
        <end position="546"/>
    </location>
</feature>
<evidence type="ECO:0000256" key="6">
    <source>
        <dbReference type="PROSITE-ProRule" id="PRU10141"/>
    </source>
</evidence>
<feature type="binding site" evidence="6">
    <location>
        <position position="43"/>
    </location>
    <ligand>
        <name>ATP</name>
        <dbReference type="ChEBI" id="CHEBI:30616"/>
    </ligand>
</feature>
<evidence type="ECO:0000256" key="5">
    <source>
        <dbReference type="PROSITE-ProRule" id="PRU00221"/>
    </source>
</evidence>
<feature type="domain" description="Protein kinase" evidence="7">
    <location>
        <begin position="15"/>
        <end position="277"/>
    </location>
</feature>
<evidence type="ECO:0000256" key="2">
    <source>
        <dbReference type="ARBA" id="ARBA00022741"/>
    </source>
</evidence>
<comment type="caution">
    <text evidence="8">The sequence shown here is derived from an EMBL/GenBank/DDBJ whole genome shotgun (WGS) entry which is preliminary data.</text>
</comment>
<dbReference type="RefSeq" id="WP_184366757.1">
    <property type="nucleotide sequence ID" value="NZ_BAAAKM010000055.1"/>
</dbReference>
<dbReference type="PROSITE" id="PS00108">
    <property type="entry name" value="PROTEIN_KINASE_ST"/>
    <property type="match status" value="1"/>
</dbReference>
<evidence type="ECO:0000313" key="8">
    <source>
        <dbReference type="EMBL" id="MBB5493576.1"/>
    </source>
</evidence>
<name>A0A840WPB4_9ACTN</name>
<protein>
    <recommendedName>
        <fullName evidence="7">Protein kinase domain-containing protein</fullName>
    </recommendedName>
</protein>
<keyword evidence="5" id="KW-0853">WD repeat</keyword>
<dbReference type="PROSITE" id="PS50011">
    <property type="entry name" value="PROTEIN_KINASE_DOM"/>
    <property type="match status" value="1"/>
</dbReference>
<dbReference type="Proteomes" id="UP000579647">
    <property type="component" value="Unassembled WGS sequence"/>
</dbReference>
<dbReference type="SMART" id="SM00220">
    <property type="entry name" value="S_TKc"/>
    <property type="match status" value="1"/>
</dbReference>
<keyword evidence="3" id="KW-0418">Kinase</keyword>
<dbReference type="Pfam" id="PF00069">
    <property type="entry name" value="Pkinase"/>
    <property type="match status" value="1"/>
</dbReference>
<dbReference type="InterPro" id="IPR015943">
    <property type="entry name" value="WD40/YVTN_repeat-like_dom_sf"/>
</dbReference>
<evidence type="ECO:0000256" key="1">
    <source>
        <dbReference type="ARBA" id="ARBA00022679"/>
    </source>
</evidence>
<evidence type="ECO:0000256" key="4">
    <source>
        <dbReference type="ARBA" id="ARBA00022840"/>
    </source>
</evidence>
<keyword evidence="2 6" id="KW-0547">Nucleotide-binding</keyword>
<evidence type="ECO:0000313" key="9">
    <source>
        <dbReference type="Proteomes" id="UP000579647"/>
    </source>
</evidence>
<dbReference type="SUPFAM" id="SSF56112">
    <property type="entry name" value="Protein kinase-like (PK-like)"/>
    <property type="match status" value="1"/>
</dbReference>
<dbReference type="PANTHER" id="PTHR43289">
    <property type="entry name" value="MITOGEN-ACTIVATED PROTEIN KINASE KINASE KINASE 20-RELATED"/>
    <property type="match status" value="1"/>
</dbReference>
<dbReference type="InterPro" id="IPR001680">
    <property type="entry name" value="WD40_rpt"/>
</dbReference>
<organism evidence="8 9">
    <name type="scientific">Nocardiopsis metallicus</name>
    <dbReference type="NCBI Taxonomy" id="179819"/>
    <lineage>
        <taxon>Bacteria</taxon>
        <taxon>Bacillati</taxon>
        <taxon>Actinomycetota</taxon>
        <taxon>Actinomycetes</taxon>
        <taxon>Streptosporangiales</taxon>
        <taxon>Nocardiopsidaceae</taxon>
        <taxon>Nocardiopsis</taxon>
    </lineage>
</organism>
<keyword evidence="4 6" id="KW-0067">ATP-binding</keyword>
<evidence type="ECO:0000259" key="7">
    <source>
        <dbReference type="PROSITE" id="PS50011"/>
    </source>
</evidence>
<dbReference type="PROSITE" id="PS50082">
    <property type="entry name" value="WD_REPEATS_2"/>
    <property type="match status" value="1"/>
</dbReference>
<dbReference type="AlphaFoldDB" id="A0A840WPB4"/>
<dbReference type="CDD" id="cd14014">
    <property type="entry name" value="STKc_PknB_like"/>
    <property type="match status" value="1"/>
</dbReference>
<sequence>MQQPAPNDPVQVGHYRVVALLGSGGMGRVYLGLDPSGFPAAVKVVRAEYAYDPGFRERFARELELAQRVYGNYTPRVLAADTSDQTPWLATEYVMGPSLQDLVQDTGALPEDSVRFMGRGIAQALERVHATGLVHRDLKPGNVMVSAAGPQVIDFGIARAMEDSRGAEEERVIGTPGYMAPEAVNGEESGPAADVFALGGVLVHALTGSGPFGDGHPSAVLYRISNLEPDLDGVPASLRGVITACLEKDPSRRPNAAQVLQALGGPTAPAASTAEWLPPAAAARIDGVAREYETVVRSTPVPTGKGTLGRRLMIVGAAALALVMVAGIGAWAARDAGLIGSGDAASEEEAGIPERDVCDPSEHLAPEYTEAANEEMTPPNNDDGVFVTGFSSDGEVLAVAGTGGVALWDWREQEELALIEAEIAPLAGHPVFSSNDCLLAYASDDGAYVYSLESGEVTVLSEGHEVGAVAFTPDNTQLVVGNRDFQLDSGVLVYDLGTGEVTAAYSEVGSSIDAVAVSPEGGYIAAQGGLDRVSVWDTETGEEVASAEDIPRTNPRALSFADEETLVYPDVNGLHSQNVISDTSQSTSFIAEDLDEGMSMYDYRYSVEADRVYATYLTSIREPENGFMKVWEYSTGEELTAESNEGYLWEIAVHPEGEVIIGVPATGNGMWVVDSVEMRILDRF</sequence>
<dbReference type="GO" id="GO:0004674">
    <property type="term" value="F:protein serine/threonine kinase activity"/>
    <property type="evidence" value="ECO:0007669"/>
    <property type="project" value="TreeGrafter"/>
</dbReference>
<dbReference type="InterPro" id="IPR011009">
    <property type="entry name" value="Kinase-like_dom_sf"/>
</dbReference>
<dbReference type="InterPro" id="IPR000719">
    <property type="entry name" value="Prot_kinase_dom"/>
</dbReference>
<dbReference type="InterPro" id="IPR017441">
    <property type="entry name" value="Protein_kinase_ATP_BS"/>
</dbReference>
<proteinExistence type="predicted"/>
<dbReference type="EMBL" id="JACHDO010000001">
    <property type="protein sequence ID" value="MBB5493576.1"/>
    <property type="molecule type" value="Genomic_DNA"/>
</dbReference>
<dbReference type="PROSITE" id="PS00107">
    <property type="entry name" value="PROTEIN_KINASE_ATP"/>
    <property type="match status" value="1"/>
</dbReference>